<dbReference type="SUPFAM" id="SSF102875">
    <property type="entry name" value="Chromosomal protein MC1"/>
    <property type="match status" value="1"/>
</dbReference>
<protein>
    <submittedName>
        <fullName evidence="2">Uncharacterized protein</fullName>
    </submittedName>
</protein>
<dbReference type="InterPro" id="IPR036620">
    <property type="entry name" value="MC1_sf"/>
</dbReference>
<evidence type="ECO:0000313" key="2">
    <source>
        <dbReference type="EMBL" id="AGF85613.1"/>
    </source>
</evidence>
<keyword evidence="3" id="KW-1185">Reference proteome</keyword>
<reference evidence="2 3" key="1">
    <citation type="submission" date="2012-10" db="EMBL/GenBank/DDBJ databases">
        <title>Complete genome sequence of Moumouvirus goulette.</title>
        <authorList>
            <person name="Fournous G."/>
            <person name="Bougalmi M."/>
            <person name="Colson P."/>
        </authorList>
    </citation>
    <scope>NUCLEOTIDE SEQUENCE [LARGE SCALE GENOMIC DNA]</scope>
</reference>
<dbReference type="Pfam" id="PF05854">
    <property type="entry name" value="MC1"/>
    <property type="match status" value="1"/>
</dbReference>
<dbReference type="GO" id="GO:0042262">
    <property type="term" value="P:DNA protection"/>
    <property type="evidence" value="ECO:0007669"/>
    <property type="project" value="InterPro"/>
</dbReference>
<name>M1PHP7_9VIRU</name>
<dbReference type="Gene3D" id="3.10.470.10">
    <property type="entry name" value="Chromosomal protein MC1"/>
    <property type="match status" value="1"/>
</dbReference>
<dbReference type="Proteomes" id="UP000241071">
    <property type="component" value="Segment"/>
</dbReference>
<dbReference type="InterPro" id="IPR008674">
    <property type="entry name" value="MC1"/>
</dbReference>
<sequence length="108" mass="12484">MSDNGRSFRCIDTKNGESFGYYISQTPKSAASKAFTQMIKNSNNKNKKQVIVLRESTNGSPRKTYFYEGQRIELDKPQKIRINTGDGNEKVITYKYKNIINKIEPFDF</sequence>
<accession>M1PHP7</accession>
<dbReference type="EMBL" id="KC008572">
    <property type="protein sequence ID" value="AGF85613.1"/>
    <property type="molecule type" value="Genomic_DNA"/>
</dbReference>
<keyword evidence="1" id="KW-0238">DNA-binding</keyword>
<evidence type="ECO:0000313" key="3">
    <source>
        <dbReference type="Proteomes" id="UP000241071"/>
    </source>
</evidence>
<gene>
    <name evidence="2" type="ORF">glt_00808</name>
</gene>
<evidence type="ECO:0000256" key="1">
    <source>
        <dbReference type="ARBA" id="ARBA00023125"/>
    </source>
</evidence>
<proteinExistence type="predicted"/>
<organism evidence="2 3">
    <name type="scientific">Moumouvirus goulette</name>
    <dbReference type="NCBI Taxonomy" id="1247379"/>
    <lineage>
        <taxon>Viruses</taxon>
        <taxon>Varidnaviria</taxon>
        <taxon>Bamfordvirae</taxon>
        <taxon>Nucleocytoviricota</taxon>
        <taxon>Megaviricetes</taxon>
        <taxon>Imitervirales</taxon>
        <taxon>Mimiviridae</taxon>
        <taxon>Megamimivirinae</taxon>
        <taxon>Moumouvirus</taxon>
        <taxon>Moumouvirus goulettemassiliense</taxon>
    </lineage>
</organism>